<accession>A0ABS3KJI7</accession>
<name>A0ABS3KJI7_9PROT</name>
<dbReference type="InterPro" id="IPR001789">
    <property type="entry name" value="Sig_transdc_resp-reg_receiver"/>
</dbReference>
<dbReference type="PRINTS" id="PR00344">
    <property type="entry name" value="BCTRLSENSOR"/>
</dbReference>
<dbReference type="Pfam" id="PF00512">
    <property type="entry name" value="HisKA"/>
    <property type="match status" value="1"/>
</dbReference>
<dbReference type="InterPro" id="IPR000014">
    <property type="entry name" value="PAS"/>
</dbReference>
<dbReference type="PANTHER" id="PTHR43065">
    <property type="entry name" value="SENSOR HISTIDINE KINASE"/>
    <property type="match status" value="1"/>
</dbReference>
<dbReference type="PROSITE" id="PS50109">
    <property type="entry name" value="HIS_KIN"/>
    <property type="match status" value="1"/>
</dbReference>
<evidence type="ECO:0000256" key="2">
    <source>
        <dbReference type="ARBA" id="ARBA00012438"/>
    </source>
</evidence>
<dbReference type="SMART" id="SM00091">
    <property type="entry name" value="PAS"/>
    <property type="match status" value="1"/>
</dbReference>
<feature type="domain" description="PAS" evidence="8">
    <location>
        <begin position="184"/>
        <end position="239"/>
    </location>
</feature>
<feature type="modified residue" description="4-aspartylphosphate" evidence="4">
    <location>
        <position position="606"/>
    </location>
</feature>
<dbReference type="PROSITE" id="PS50112">
    <property type="entry name" value="PAS"/>
    <property type="match status" value="1"/>
</dbReference>
<proteinExistence type="predicted"/>
<dbReference type="Gene3D" id="1.10.287.130">
    <property type="match status" value="1"/>
</dbReference>
<dbReference type="InterPro" id="IPR035965">
    <property type="entry name" value="PAS-like_dom_sf"/>
</dbReference>
<feature type="region of interest" description="Disordered" evidence="5">
    <location>
        <begin position="530"/>
        <end position="554"/>
    </location>
</feature>
<dbReference type="InterPro" id="IPR003594">
    <property type="entry name" value="HATPase_dom"/>
</dbReference>
<dbReference type="SUPFAM" id="SSF55874">
    <property type="entry name" value="ATPase domain of HSP90 chaperone/DNA topoisomerase II/histidine kinase"/>
    <property type="match status" value="1"/>
</dbReference>
<dbReference type="Pfam" id="PF08447">
    <property type="entry name" value="PAS_3"/>
    <property type="match status" value="1"/>
</dbReference>
<dbReference type="PROSITE" id="PS50110">
    <property type="entry name" value="RESPONSE_REGULATORY"/>
    <property type="match status" value="1"/>
</dbReference>
<protein>
    <recommendedName>
        <fullName evidence="2">histidine kinase</fullName>
        <ecNumber evidence="2">2.7.13.3</ecNumber>
    </recommendedName>
</protein>
<feature type="compositionally biased region" description="Pro residues" evidence="5">
    <location>
        <begin position="535"/>
        <end position="552"/>
    </location>
</feature>
<dbReference type="SUPFAM" id="SSF47384">
    <property type="entry name" value="Homodimeric domain of signal transducing histidine kinase"/>
    <property type="match status" value="1"/>
</dbReference>
<dbReference type="Pfam" id="PF02518">
    <property type="entry name" value="HATPase_c"/>
    <property type="match status" value="1"/>
</dbReference>
<dbReference type="Gene3D" id="3.30.450.20">
    <property type="entry name" value="PAS domain"/>
    <property type="match status" value="2"/>
</dbReference>
<dbReference type="InterPro" id="IPR005467">
    <property type="entry name" value="His_kinase_dom"/>
</dbReference>
<dbReference type="InterPro" id="IPR036890">
    <property type="entry name" value="HATPase_C_sf"/>
</dbReference>
<dbReference type="SMART" id="SM00387">
    <property type="entry name" value="HATPase_c"/>
    <property type="match status" value="1"/>
</dbReference>
<gene>
    <name evidence="9" type="ORF">IAI61_01225</name>
</gene>
<dbReference type="SUPFAM" id="SSF52172">
    <property type="entry name" value="CheY-like"/>
    <property type="match status" value="1"/>
</dbReference>
<dbReference type="InterPro" id="IPR013656">
    <property type="entry name" value="PAS_4"/>
</dbReference>
<evidence type="ECO:0000313" key="10">
    <source>
        <dbReference type="Proteomes" id="UP001518989"/>
    </source>
</evidence>
<dbReference type="CDD" id="cd00082">
    <property type="entry name" value="HisKA"/>
    <property type="match status" value="1"/>
</dbReference>
<dbReference type="InterPro" id="IPR036097">
    <property type="entry name" value="HisK_dim/P_sf"/>
</dbReference>
<dbReference type="Pfam" id="PF08448">
    <property type="entry name" value="PAS_4"/>
    <property type="match status" value="1"/>
</dbReference>
<evidence type="ECO:0000259" key="7">
    <source>
        <dbReference type="PROSITE" id="PS50110"/>
    </source>
</evidence>
<dbReference type="Gene3D" id="3.30.565.10">
    <property type="entry name" value="Histidine kinase-like ATPase, C-terminal domain"/>
    <property type="match status" value="1"/>
</dbReference>
<organism evidence="9 10">
    <name type="scientific">Roseomonas haemaphysalidis</name>
    <dbReference type="NCBI Taxonomy" id="2768162"/>
    <lineage>
        <taxon>Bacteria</taxon>
        <taxon>Pseudomonadati</taxon>
        <taxon>Pseudomonadota</taxon>
        <taxon>Alphaproteobacteria</taxon>
        <taxon>Acetobacterales</taxon>
        <taxon>Roseomonadaceae</taxon>
        <taxon>Roseomonas</taxon>
    </lineage>
</organism>
<comment type="caution">
    <text evidence="9">The sequence shown here is derived from an EMBL/GenBank/DDBJ whole genome shotgun (WGS) entry which is preliminary data.</text>
</comment>
<dbReference type="InterPro" id="IPR004358">
    <property type="entry name" value="Sig_transdc_His_kin-like_C"/>
</dbReference>
<dbReference type="SMART" id="SM00388">
    <property type="entry name" value="HisKA"/>
    <property type="match status" value="1"/>
</dbReference>
<evidence type="ECO:0000259" key="6">
    <source>
        <dbReference type="PROSITE" id="PS50109"/>
    </source>
</evidence>
<reference evidence="9 10" key="1">
    <citation type="submission" date="2020-09" db="EMBL/GenBank/DDBJ databases">
        <title>Roseomonas.</title>
        <authorList>
            <person name="Zhu W."/>
        </authorList>
    </citation>
    <scope>NUCLEOTIDE SEQUENCE [LARGE SCALE GENOMIC DNA]</scope>
    <source>
        <strain evidence="9 10">573</strain>
    </source>
</reference>
<dbReference type="PANTHER" id="PTHR43065:SF42">
    <property type="entry name" value="TWO-COMPONENT SENSOR PPRA"/>
    <property type="match status" value="1"/>
</dbReference>
<dbReference type="Pfam" id="PF00072">
    <property type="entry name" value="Response_reg"/>
    <property type="match status" value="1"/>
</dbReference>
<dbReference type="InterPro" id="IPR013655">
    <property type="entry name" value="PAS_fold_3"/>
</dbReference>
<dbReference type="InterPro" id="IPR003661">
    <property type="entry name" value="HisK_dim/P_dom"/>
</dbReference>
<evidence type="ECO:0000256" key="1">
    <source>
        <dbReference type="ARBA" id="ARBA00000085"/>
    </source>
</evidence>
<dbReference type="SMART" id="SM00448">
    <property type="entry name" value="REC"/>
    <property type="match status" value="1"/>
</dbReference>
<dbReference type="NCBIfam" id="TIGR00229">
    <property type="entry name" value="sensory_box"/>
    <property type="match status" value="1"/>
</dbReference>
<evidence type="ECO:0000259" key="8">
    <source>
        <dbReference type="PROSITE" id="PS50112"/>
    </source>
</evidence>
<dbReference type="CDD" id="cd00130">
    <property type="entry name" value="PAS"/>
    <property type="match status" value="1"/>
</dbReference>
<dbReference type="Proteomes" id="UP001518989">
    <property type="component" value="Unassembled WGS sequence"/>
</dbReference>
<keyword evidence="3 4" id="KW-0597">Phosphoprotein</keyword>
<evidence type="ECO:0000313" key="9">
    <source>
        <dbReference type="EMBL" id="MBO1077634.1"/>
    </source>
</evidence>
<dbReference type="EMBL" id="JACTNG010000001">
    <property type="protein sequence ID" value="MBO1077634.1"/>
    <property type="molecule type" value="Genomic_DNA"/>
</dbReference>
<evidence type="ECO:0000256" key="3">
    <source>
        <dbReference type="ARBA" id="ARBA00022553"/>
    </source>
</evidence>
<sequence length="675" mass="72252">MATRIRAHDWAGSTLGPMEHWPATLRTALDIMLRSHFPKCLFWGPELVALYNDAFVPLLGDKPDALGRPLRETWAEVWDELSPIVARAMAGEATFVEDLPLTVDRYGRPEEAWFTFCYSPVPDEHGQVVGMLDTVMETTGKVLAERELRHERARLDALTASLEAEVASRTADRNRMWQLSAEIMLVARLDGTILAVNPAWTVVLGLDERALLGTSVFSLVHPDDLDGARGAAAQLQAGESVSRFVTRYRHRDGSWRWISWTAVPGDGLINAVGRDITALREQQDALQRAEDSLRQAQKMEAVGQLTGGIAHDFNNLLTGIIGGLELLEQRLAAGRGAEAAAFLDVARNAADRAAALTHRLLAFSRRQALEPRPTDANGLVDGMAELVRRTVGPAIRLDIRLQPALWPTLCDPHQLENAILNLCINARDAMPGGGRLWIETSNTQLGAAAARERDMRPGDYVSVAVTDEGSGMPPEVVARAFDPFFTTKPIGQGTGLGLSMIYGFARQSGGQARIHSAPGQGTTVRLHLPRHHGAPVPPPAPVPAPTPAPPAAPGQAVLLVDDEPAVRALATAALSEAGYAVHTAAEAGAALAILRSAERIDLLVTDIGLPGGMSGLALADAARALRPALPVLFVTGYAGHNKDGAPLLPAGQPVLPKPFTMRAALARIQALLPPG</sequence>
<dbReference type="Gene3D" id="3.40.50.2300">
    <property type="match status" value="1"/>
</dbReference>
<dbReference type="SUPFAM" id="SSF55785">
    <property type="entry name" value="PYP-like sensor domain (PAS domain)"/>
    <property type="match status" value="2"/>
</dbReference>
<keyword evidence="10" id="KW-1185">Reference proteome</keyword>
<evidence type="ECO:0000256" key="5">
    <source>
        <dbReference type="SAM" id="MobiDB-lite"/>
    </source>
</evidence>
<comment type="catalytic activity">
    <reaction evidence="1">
        <text>ATP + protein L-histidine = ADP + protein N-phospho-L-histidine.</text>
        <dbReference type="EC" id="2.7.13.3"/>
    </reaction>
</comment>
<dbReference type="EC" id="2.7.13.3" evidence="2"/>
<feature type="domain" description="Response regulatory" evidence="7">
    <location>
        <begin position="556"/>
        <end position="672"/>
    </location>
</feature>
<evidence type="ECO:0000256" key="4">
    <source>
        <dbReference type="PROSITE-ProRule" id="PRU00169"/>
    </source>
</evidence>
<dbReference type="InterPro" id="IPR011006">
    <property type="entry name" value="CheY-like_superfamily"/>
</dbReference>
<feature type="domain" description="Histidine kinase" evidence="6">
    <location>
        <begin position="308"/>
        <end position="532"/>
    </location>
</feature>